<evidence type="ECO:0000256" key="7">
    <source>
        <dbReference type="PIRSR" id="PIRSR600715-1"/>
    </source>
</evidence>
<evidence type="ECO:0000256" key="6">
    <source>
        <dbReference type="ARBA" id="ARBA00023136"/>
    </source>
</evidence>
<accession>C7LSA9</accession>
<dbReference type="PANTHER" id="PTHR22926:SF3">
    <property type="entry name" value="UNDECAPRENYL-PHOSPHATE ALPHA-N-ACETYLGLUCOSAMINYL 1-PHOSPHATE TRANSFERASE"/>
    <property type="match status" value="1"/>
</dbReference>
<feature type="transmembrane region" description="Helical" evidence="8">
    <location>
        <begin position="98"/>
        <end position="116"/>
    </location>
</feature>
<dbReference type="GO" id="GO:0046872">
    <property type="term" value="F:metal ion binding"/>
    <property type="evidence" value="ECO:0007669"/>
    <property type="project" value="UniProtKB-KW"/>
</dbReference>
<feature type="transmembrane region" description="Helical" evidence="8">
    <location>
        <begin position="507"/>
        <end position="525"/>
    </location>
</feature>
<evidence type="ECO:0000313" key="9">
    <source>
        <dbReference type="EMBL" id="ACU90657.1"/>
    </source>
</evidence>
<proteinExistence type="predicted"/>
<name>C7LSA9_DESBD</name>
<feature type="transmembrane region" description="Helical" evidence="8">
    <location>
        <begin position="233"/>
        <end position="255"/>
    </location>
</feature>
<evidence type="ECO:0000256" key="5">
    <source>
        <dbReference type="ARBA" id="ARBA00022989"/>
    </source>
</evidence>
<feature type="transmembrane region" description="Helical" evidence="8">
    <location>
        <begin position="158"/>
        <end position="176"/>
    </location>
</feature>
<evidence type="ECO:0000313" key="10">
    <source>
        <dbReference type="Proteomes" id="UP000002216"/>
    </source>
</evidence>
<comment type="cofactor">
    <cofactor evidence="7">
        <name>Mg(2+)</name>
        <dbReference type="ChEBI" id="CHEBI:18420"/>
    </cofactor>
</comment>
<organism evidence="9 10">
    <name type="scientific">Desulfomicrobium baculatum (strain DSM 4028 / VKM B-1378 / X)</name>
    <name type="common">Desulfovibrio baculatus</name>
    <dbReference type="NCBI Taxonomy" id="525897"/>
    <lineage>
        <taxon>Bacteria</taxon>
        <taxon>Pseudomonadati</taxon>
        <taxon>Thermodesulfobacteriota</taxon>
        <taxon>Desulfovibrionia</taxon>
        <taxon>Desulfovibrionales</taxon>
        <taxon>Desulfomicrobiaceae</taxon>
        <taxon>Desulfomicrobium</taxon>
    </lineage>
</organism>
<keyword evidence="7" id="KW-0460">Magnesium</keyword>
<feature type="transmembrane region" description="Helical" evidence="8">
    <location>
        <begin position="286"/>
        <end position="304"/>
    </location>
</feature>
<keyword evidence="2" id="KW-1003">Cell membrane</keyword>
<dbReference type="AlphaFoldDB" id="C7LSA9"/>
<feature type="binding site" evidence="7">
    <location>
        <position position="150"/>
    </location>
    <ligand>
        <name>Mg(2+)</name>
        <dbReference type="ChEBI" id="CHEBI:18420"/>
    </ligand>
</feature>
<keyword evidence="3 9" id="KW-0808">Transferase</keyword>
<dbReference type="STRING" id="525897.Dbac_2580"/>
<dbReference type="GO" id="GO:0009103">
    <property type="term" value="P:lipopolysaccharide biosynthetic process"/>
    <property type="evidence" value="ECO:0007669"/>
    <property type="project" value="TreeGrafter"/>
</dbReference>
<protein>
    <submittedName>
        <fullName evidence="9">Glycosyl transferase family 4</fullName>
    </submittedName>
</protein>
<keyword evidence="5 8" id="KW-1133">Transmembrane helix</keyword>
<dbReference type="InterPro" id="IPR018480">
    <property type="entry name" value="PNAcMuramoyl-5peptid_Trfase_CS"/>
</dbReference>
<dbReference type="Proteomes" id="UP000002216">
    <property type="component" value="Chromosome"/>
</dbReference>
<dbReference type="eggNOG" id="COG0472">
    <property type="taxonomic scope" value="Bacteria"/>
</dbReference>
<feature type="transmembrane region" description="Helical" evidence="8">
    <location>
        <begin position="310"/>
        <end position="330"/>
    </location>
</feature>
<dbReference type="RefSeq" id="WP_015774746.1">
    <property type="nucleotide sequence ID" value="NC_013173.1"/>
</dbReference>
<feature type="transmembrane region" description="Helical" evidence="8">
    <location>
        <begin position="43"/>
        <end position="64"/>
    </location>
</feature>
<dbReference type="PROSITE" id="PS01348">
    <property type="entry name" value="MRAY_2"/>
    <property type="match status" value="1"/>
</dbReference>
<keyword evidence="4 8" id="KW-0812">Transmembrane</keyword>
<comment type="subcellular location">
    <subcellularLocation>
        <location evidence="1">Cell membrane</location>
        <topology evidence="1">Multi-pass membrane protein</topology>
    </subcellularLocation>
</comment>
<keyword evidence="6 8" id="KW-0472">Membrane</keyword>
<dbReference type="InterPro" id="IPR000715">
    <property type="entry name" value="Glycosyl_transferase_4"/>
</dbReference>
<dbReference type="EMBL" id="CP001629">
    <property type="protein sequence ID" value="ACU90657.1"/>
    <property type="molecule type" value="Genomic_DNA"/>
</dbReference>
<feature type="transmembrane region" description="Helical" evidence="8">
    <location>
        <begin position="532"/>
        <end position="553"/>
    </location>
</feature>
<dbReference type="GO" id="GO:0016780">
    <property type="term" value="F:phosphotransferase activity, for other substituted phosphate groups"/>
    <property type="evidence" value="ECO:0007669"/>
    <property type="project" value="InterPro"/>
</dbReference>
<feature type="transmembrane region" description="Helical" evidence="8">
    <location>
        <begin position="455"/>
        <end position="472"/>
    </location>
</feature>
<reference evidence="9 10" key="1">
    <citation type="journal article" date="2009" name="Stand. Genomic Sci.">
        <title>Complete genome sequence of Desulfomicrobium baculatum type strain (X).</title>
        <authorList>
            <person name="Copeland A."/>
            <person name="Spring S."/>
            <person name="Goker M."/>
            <person name="Schneider S."/>
            <person name="Lapidus A."/>
            <person name="Del Rio T.G."/>
            <person name="Tice H."/>
            <person name="Cheng J.F."/>
            <person name="Chen F."/>
            <person name="Nolan M."/>
            <person name="Bruce D."/>
            <person name="Goodwin L."/>
            <person name="Pitluck S."/>
            <person name="Ivanova N."/>
            <person name="Mavrommatis K."/>
            <person name="Ovchinnikova G."/>
            <person name="Pati A."/>
            <person name="Chen A."/>
            <person name="Palaniappan K."/>
            <person name="Land M."/>
            <person name="Hauser L."/>
            <person name="Chang Y.J."/>
            <person name="Jeffries C.C."/>
            <person name="Meincke L."/>
            <person name="Sims D."/>
            <person name="Brettin T."/>
            <person name="Detter J.C."/>
            <person name="Han C."/>
            <person name="Chain P."/>
            <person name="Bristow J."/>
            <person name="Eisen J.A."/>
            <person name="Markowitz V."/>
            <person name="Hugenholtz P."/>
            <person name="Kyrpides N.C."/>
            <person name="Klenk H.P."/>
            <person name="Lucas S."/>
        </authorList>
    </citation>
    <scope>NUCLEOTIDE SEQUENCE [LARGE SCALE GENOMIC DNA]</scope>
    <source>
        <strain evidence="10">DSM 4028 / VKM B-1378 / X</strain>
    </source>
</reference>
<evidence type="ECO:0000256" key="8">
    <source>
        <dbReference type="SAM" id="Phobius"/>
    </source>
</evidence>
<evidence type="ECO:0000256" key="1">
    <source>
        <dbReference type="ARBA" id="ARBA00004651"/>
    </source>
</evidence>
<feature type="transmembrane region" description="Helical" evidence="8">
    <location>
        <begin position="367"/>
        <end position="387"/>
    </location>
</feature>
<dbReference type="CDD" id="cd06853">
    <property type="entry name" value="GT_WecA_like"/>
    <property type="match status" value="1"/>
</dbReference>
<gene>
    <name evidence="9" type="ordered locus">Dbac_2580</name>
</gene>
<feature type="transmembrane region" description="Helical" evidence="8">
    <location>
        <begin position="417"/>
        <end position="435"/>
    </location>
</feature>
<sequence length="554" mass="61336">MNFLISFYIAFLLSTLLVPVGIRLGRRWGIVDKPDPRKVHTGLIPRTGGMAIAVATVASLLVPLTMSRELGGYLGGGLIILFFGMWDDMRELGYRIKFIGQIAAILTFTLVSGIQVSCLGELMPGLVVNLGPASIALTIIFMLAVINIINLSDGLDGLAGGLSLLILLACAFLGYIQEAMLPIAIALAVSGGLVGFMRYNVHPAEVFMGDTGSQFLGYTIGACLIMLTQNHSIYTPVLPLFLLGTPILDTAMVMYERIQSGQSPFKPDKNHLHHKLLRAGLTQEQAVVSIYFLHFALIVTGFALRFVADYLGLLLYILILGAVFAFRHAVQGKDVSAQNMYSAVKRVAQAIFVWNTRSINVRHCISWLCWKSFFLLFTFFFFINVYFIRHSPLPMMIASMAVICILAFLYRRHSARLVPVMYYMMLAVILYVVVFGEVMKTDSVFLIMGPDGVTGIFYVLSALYFACIILTPEKVPLNALDYILIAFISSLALMTETHAELFELRQIAMKAVLLGLGLNLIYSRISRNRDYVLFLLSLLCLETLMLAVFTGVFS</sequence>
<evidence type="ECO:0000256" key="2">
    <source>
        <dbReference type="ARBA" id="ARBA00022475"/>
    </source>
</evidence>
<dbReference type="HOGENOM" id="CLU_023982_7_0_7"/>
<feature type="transmembrane region" description="Helical" evidence="8">
    <location>
        <begin position="206"/>
        <end position="227"/>
    </location>
</feature>
<feature type="binding site" evidence="7">
    <location>
        <position position="210"/>
    </location>
    <ligand>
        <name>Mg(2+)</name>
        <dbReference type="ChEBI" id="CHEBI:18420"/>
    </ligand>
</feature>
<feature type="transmembrane region" description="Helical" evidence="8">
    <location>
        <begin position="182"/>
        <end position="199"/>
    </location>
</feature>
<dbReference type="GO" id="GO:0005886">
    <property type="term" value="C:plasma membrane"/>
    <property type="evidence" value="ECO:0007669"/>
    <property type="project" value="UniProtKB-SubCell"/>
</dbReference>
<dbReference type="GO" id="GO:0071555">
    <property type="term" value="P:cell wall organization"/>
    <property type="evidence" value="ECO:0007669"/>
    <property type="project" value="TreeGrafter"/>
</dbReference>
<feature type="transmembrane region" description="Helical" evidence="8">
    <location>
        <begin position="70"/>
        <end position="86"/>
    </location>
</feature>
<evidence type="ECO:0000256" key="3">
    <source>
        <dbReference type="ARBA" id="ARBA00022679"/>
    </source>
</evidence>
<keyword evidence="10" id="KW-1185">Reference proteome</keyword>
<keyword evidence="7" id="KW-0479">Metal-binding</keyword>
<feature type="transmembrane region" description="Helical" evidence="8">
    <location>
        <begin position="479"/>
        <end position="495"/>
    </location>
</feature>
<dbReference type="KEGG" id="dba:Dbac_2580"/>
<evidence type="ECO:0000256" key="4">
    <source>
        <dbReference type="ARBA" id="ARBA00022692"/>
    </source>
</evidence>
<feature type="transmembrane region" description="Helical" evidence="8">
    <location>
        <begin position="122"/>
        <end position="146"/>
    </location>
</feature>
<feature type="transmembrane region" description="Helical" evidence="8">
    <location>
        <begin position="6"/>
        <end position="22"/>
    </location>
</feature>
<dbReference type="OrthoDB" id="9783652at2"/>
<dbReference type="GO" id="GO:0044038">
    <property type="term" value="P:cell wall macromolecule biosynthetic process"/>
    <property type="evidence" value="ECO:0007669"/>
    <property type="project" value="TreeGrafter"/>
</dbReference>
<dbReference type="PANTHER" id="PTHR22926">
    <property type="entry name" value="PHOSPHO-N-ACETYLMURAMOYL-PENTAPEPTIDE-TRANSFERASE"/>
    <property type="match status" value="1"/>
</dbReference>
<feature type="transmembrane region" description="Helical" evidence="8">
    <location>
        <begin position="393"/>
        <end position="410"/>
    </location>
</feature>
<dbReference type="Pfam" id="PF00953">
    <property type="entry name" value="Glycos_transf_4"/>
    <property type="match status" value="1"/>
</dbReference>